<dbReference type="STRING" id="67767.A0A0J7K8A3"/>
<feature type="compositionally biased region" description="Basic and acidic residues" evidence="2">
    <location>
        <begin position="562"/>
        <end position="573"/>
    </location>
</feature>
<dbReference type="OrthoDB" id="7555155at2759"/>
<accession>A0A0J7K8A3</accession>
<feature type="region of interest" description="Disordered" evidence="2">
    <location>
        <begin position="1080"/>
        <end position="1100"/>
    </location>
</feature>
<dbReference type="AlphaFoldDB" id="A0A0J7K8A3"/>
<feature type="region of interest" description="Disordered" evidence="2">
    <location>
        <begin position="505"/>
        <end position="574"/>
    </location>
</feature>
<proteinExistence type="predicted"/>
<feature type="coiled-coil region" evidence="1">
    <location>
        <begin position="65"/>
        <end position="103"/>
    </location>
</feature>
<dbReference type="InterPro" id="IPR036397">
    <property type="entry name" value="RNaseH_sf"/>
</dbReference>
<keyword evidence="4" id="KW-1185">Reference proteome</keyword>
<dbReference type="Gene3D" id="3.30.420.10">
    <property type="entry name" value="Ribonuclease H-like superfamily/Ribonuclease H"/>
    <property type="match status" value="1"/>
</dbReference>
<name>A0A0J7K8A3_LASNI</name>
<feature type="compositionally biased region" description="Polar residues" evidence="2">
    <location>
        <begin position="509"/>
        <end position="525"/>
    </location>
</feature>
<dbReference type="Proteomes" id="UP000036403">
    <property type="component" value="Unassembled WGS sequence"/>
</dbReference>
<feature type="compositionally biased region" description="Basic and acidic residues" evidence="2">
    <location>
        <begin position="209"/>
        <end position="279"/>
    </location>
</feature>
<dbReference type="EMBL" id="LBMM01011749">
    <property type="protein sequence ID" value="KMQ86653.1"/>
    <property type="molecule type" value="Genomic_DNA"/>
</dbReference>
<feature type="compositionally biased region" description="Basic and acidic residues" evidence="2">
    <location>
        <begin position="526"/>
        <end position="547"/>
    </location>
</feature>
<feature type="compositionally biased region" description="Basic and acidic residues" evidence="2">
    <location>
        <begin position="1080"/>
        <end position="1089"/>
    </location>
</feature>
<evidence type="ECO:0000313" key="3">
    <source>
        <dbReference type="EMBL" id="KMQ86653.1"/>
    </source>
</evidence>
<protein>
    <submittedName>
        <fullName evidence="3">Uncharacterized protein</fullName>
    </submittedName>
</protein>
<organism evidence="3 4">
    <name type="scientific">Lasius niger</name>
    <name type="common">Black garden ant</name>
    <dbReference type="NCBI Taxonomy" id="67767"/>
    <lineage>
        <taxon>Eukaryota</taxon>
        <taxon>Metazoa</taxon>
        <taxon>Ecdysozoa</taxon>
        <taxon>Arthropoda</taxon>
        <taxon>Hexapoda</taxon>
        <taxon>Insecta</taxon>
        <taxon>Pterygota</taxon>
        <taxon>Neoptera</taxon>
        <taxon>Endopterygota</taxon>
        <taxon>Hymenoptera</taxon>
        <taxon>Apocrita</taxon>
        <taxon>Aculeata</taxon>
        <taxon>Formicoidea</taxon>
        <taxon>Formicidae</taxon>
        <taxon>Formicinae</taxon>
        <taxon>Lasius</taxon>
        <taxon>Lasius</taxon>
    </lineage>
</organism>
<dbReference type="PaxDb" id="67767-A0A0J7K8A3"/>
<evidence type="ECO:0000256" key="2">
    <source>
        <dbReference type="SAM" id="MobiDB-lite"/>
    </source>
</evidence>
<gene>
    <name evidence="3" type="ORF">RF55_14311</name>
</gene>
<comment type="caution">
    <text evidence="3">The sequence shown here is derived from an EMBL/GenBank/DDBJ whole genome shotgun (WGS) entry which is preliminary data.</text>
</comment>
<feature type="region of interest" description="Disordered" evidence="2">
    <location>
        <begin position="1130"/>
        <end position="1195"/>
    </location>
</feature>
<feature type="compositionally biased region" description="Polar residues" evidence="2">
    <location>
        <begin position="1090"/>
        <end position="1100"/>
    </location>
</feature>
<evidence type="ECO:0000313" key="4">
    <source>
        <dbReference type="Proteomes" id="UP000036403"/>
    </source>
</evidence>
<evidence type="ECO:0000256" key="1">
    <source>
        <dbReference type="SAM" id="Coils"/>
    </source>
</evidence>
<reference evidence="3 4" key="1">
    <citation type="submission" date="2015-04" db="EMBL/GenBank/DDBJ databases">
        <title>Lasius niger genome sequencing.</title>
        <authorList>
            <person name="Konorov E.A."/>
            <person name="Nikitin M.A."/>
            <person name="Kirill M.V."/>
            <person name="Chang P."/>
        </authorList>
    </citation>
    <scope>NUCLEOTIDE SEQUENCE [LARGE SCALE GENOMIC DNA]</scope>
    <source>
        <tissue evidence="3">Whole</tissue>
    </source>
</reference>
<keyword evidence="1" id="KW-0175">Coiled coil</keyword>
<sequence length="1227" mass="141605">MRELGRIIRTYAHESQTRWDKIITRAENTINATTHRSTGYRPIDLHENMEEALTIDPRLKPTEECEEETINAQTTEEKIQAAKENLTKRAQQRKIQADKHEEAKEYQQGDKVWVKLHRRSDANRRLTRKIHLVYDGPYIVQQEVRKNAYVIRDEQGNVLGTYNSRQIRPHREAKLEPRVEINMLEMKEDNTRISSQRIKEFVNQIIRENREDKKPTEDRRDSRMLRATEDEANLKEKQKSYRDKKILTKKNGERKEKSSHEESKEAKKRKSTVEKSSREKPKRRRENTAKEKYLKRKERINNEEIDLELLHWDSPIRCSTPLDLKGNENEREDEKILPKRRPRISEKGMRHVTRLMDLISGRKGISFLWGVVEQIPMKVLMDTRGEFNVVTSAAVEKIEEKVQKLVRVRNSENIPAYLKREKYVKFETVVLETELFREKIKAAAMILDNNKQCLILGRKSRKKLGRKLRKWKEENFQLTRSNKHIDLETFRRMSEENINARVVLETLTEDNPTQRSESAKNSTANEKQKVQKSAEKVSDNKGTEVHKSSKSLTDNKSARVHKSVEDTREDKSKQVIKSAEIAKCDNNEKVHKSAKNIIFERDNKVHESVIVLSKIDREIIDSRKTLSSTKVNADKPSGISKEKRISHKAGGKIKNIVREEKSSVAKPRNNAVKTRLSDKNVKINEKLKSFKEYNIKILGEELTNELANNISDSFGKCEIKDTHNSSDKGTLLGKSNFLNELELERNSESGIEINSSIDTVKLNDSRDSTLKLNNSTDEFRSSITSTERIEKVNKIFESHMSIEAYKTGVKSKNTSLLLNFDDSFNEIFDELTKLNDWIECEDSICCENKADELRMRDAHNEIKTERQPSERHNAISDSRVNNDLTKAIIIKTTKMMSKEEIAEANIIEEELLKRVIAKIKLRGYKIRRDERRAMLEQLASEEDQGKEPTLEKVEKFIKDGNCRAKEISDALLLTMQTENMQRTFHNVSTISDEEGRPIHEVTTIVSIRNLKTVKEKPKPININMTCMGHESWTDVKTVNEEDIITDPTKNQETSVQSNKKKPRIISNVRVKSPTTKVCDIADKDTKNQDNHGQTQSESIKCAEDQTSVIIAMELDNEEIPLKQRLEKRKKLIDDPKDSDSGLSSKELNRSLRSRQSPLRGGMQPEAAPLSPLPGPSGEGRDDGSSTGEPVRYKSVTRLVECGPEGKRVAKRILVPLDCPVDLEEQPI</sequence>
<dbReference type="GO" id="GO:0003676">
    <property type="term" value="F:nucleic acid binding"/>
    <property type="evidence" value="ECO:0007669"/>
    <property type="project" value="InterPro"/>
</dbReference>
<feature type="region of interest" description="Disordered" evidence="2">
    <location>
        <begin position="209"/>
        <end position="293"/>
    </location>
</feature>